<name>A0A9W6M2W7_9MICO</name>
<evidence type="ECO:0000259" key="2">
    <source>
        <dbReference type="PROSITE" id="PS50043"/>
    </source>
</evidence>
<organism evidence="3 4">
    <name type="scientific">Microbacterium imperiale</name>
    <dbReference type="NCBI Taxonomy" id="33884"/>
    <lineage>
        <taxon>Bacteria</taxon>
        <taxon>Bacillati</taxon>
        <taxon>Actinomycetota</taxon>
        <taxon>Actinomycetes</taxon>
        <taxon>Micrococcales</taxon>
        <taxon>Microbacteriaceae</taxon>
        <taxon>Microbacterium</taxon>
    </lineage>
</organism>
<protein>
    <recommendedName>
        <fullName evidence="2">HTH luxR-type domain-containing protein</fullName>
    </recommendedName>
</protein>
<gene>
    <name evidence="3" type="ORF">GCM10017586_16460</name>
</gene>
<dbReference type="PROSITE" id="PS50043">
    <property type="entry name" value="HTH_LUXR_2"/>
    <property type="match status" value="1"/>
</dbReference>
<keyword evidence="1" id="KW-0238">DNA-binding</keyword>
<dbReference type="PANTHER" id="PTHR43214">
    <property type="entry name" value="TWO-COMPONENT RESPONSE REGULATOR"/>
    <property type="match status" value="1"/>
</dbReference>
<dbReference type="InterPro" id="IPR039420">
    <property type="entry name" value="WalR-like"/>
</dbReference>
<dbReference type="Gene3D" id="1.10.10.10">
    <property type="entry name" value="Winged helix-like DNA-binding domain superfamily/Winged helix DNA-binding domain"/>
    <property type="match status" value="1"/>
</dbReference>
<dbReference type="CDD" id="cd06170">
    <property type="entry name" value="LuxR_C_like"/>
    <property type="match status" value="1"/>
</dbReference>
<evidence type="ECO:0000256" key="1">
    <source>
        <dbReference type="ARBA" id="ARBA00023125"/>
    </source>
</evidence>
<reference evidence="3" key="1">
    <citation type="journal article" date="2014" name="Int. J. Syst. Evol. Microbiol.">
        <title>Complete genome sequence of Corynebacterium casei LMG S-19264T (=DSM 44701T), isolated from a smear-ripened cheese.</title>
        <authorList>
            <consortium name="US DOE Joint Genome Institute (JGI-PGF)"/>
            <person name="Walter F."/>
            <person name="Albersmeier A."/>
            <person name="Kalinowski J."/>
            <person name="Ruckert C."/>
        </authorList>
    </citation>
    <scope>NUCLEOTIDE SEQUENCE</scope>
    <source>
        <strain evidence="3">VKM Ac-1447</strain>
    </source>
</reference>
<dbReference type="SUPFAM" id="SSF48452">
    <property type="entry name" value="TPR-like"/>
    <property type="match status" value="1"/>
</dbReference>
<dbReference type="Pfam" id="PF00196">
    <property type="entry name" value="GerE"/>
    <property type="match status" value="1"/>
</dbReference>
<dbReference type="PROSITE" id="PS00622">
    <property type="entry name" value="HTH_LUXR_1"/>
    <property type="match status" value="1"/>
</dbReference>
<dbReference type="AlphaFoldDB" id="A0A9W6M2W7"/>
<dbReference type="EMBL" id="BSEO01000009">
    <property type="protein sequence ID" value="GLJ79963.1"/>
    <property type="molecule type" value="Genomic_DNA"/>
</dbReference>
<dbReference type="GO" id="GO:0003677">
    <property type="term" value="F:DNA binding"/>
    <property type="evidence" value="ECO:0007669"/>
    <property type="project" value="UniProtKB-KW"/>
</dbReference>
<dbReference type="GO" id="GO:0006355">
    <property type="term" value="P:regulation of DNA-templated transcription"/>
    <property type="evidence" value="ECO:0007669"/>
    <property type="project" value="InterPro"/>
</dbReference>
<keyword evidence="4" id="KW-1185">Reference proteome</keyword>
<reference evidence="3" key="2">
    <citation type="submission" date="2023-01" db="EMBL/GenBank/DDBJ databases">
        <authorList>
            <person name="Sun Q."/>
            <person name="Evtushenko L."/>
        </authorList>
    </citation>
    <scope>NUCLEOTIDE SEQUENCE</scope>
    <source>
        <strain evidence="3">VKM Ac-1447</strain>
    </source>
</reference>
<dbReference type="InterPro" id="IPR016032">
    <property type="entry name" value="Sig_transdc_resp-reg_C-effctor"/>
</dbReference>
<dbReference type="SUPFAM" id="SSF46894">
    <property type="entry name" value="C-terminal effector domain of the bipartite response regulators"/>
    <property type="match status" value="1"/>
</dbReference>
<dbReference type="InterPro" id="IPR011990">
    <property type="entry name" value="TPR-like_helical_dom_sf"/>
</dbReference>
<evidence type="ECO:0000313" key="4">
    <source>
        <dbReference type="Proteomes" id="UP001142317"/>
    </source>
</evidence>
<dbReference type="Proteomes" id="UP001142317">
    <property type="component" value="Unassembled WGS sequence"/>
</dbReference>
<dbReference type="InterPro" id="IPR036388">
    <property type="entry name" value="WH-like_DNA-bd_sf"/>
</dbReference>
<evidence type="ECO:0000313" key="3">
    <source>
        <dbReference type="EMBL" id="GLJ79963.1"/>
    </source>
</evidence>
<sequence length="570" mass="61140">MPAHPLLDEAREAWRRRETEPAVDAALAAHAAGDSDALALACSIALRGYRADLLAPHREAVAALPTSVPREGVLAMLQIADGNLDGAVTRIIALAAADAAPSAPGDPPADPLDDEGMLLPLLLAYLASACAGAGWWVRARRCIDAARAVIAAASEVDGRVPPEYVPYDLLGVDAVVELHTGAGDAAHRALVETLAPLRLSNNLSPVHALALVSLGSVEHVSGRLGEAALNLVRGARLAPAWRRGVRLHAEVELALVRIRQGRWREAAEAVRGTSAPAGAIEHDWLEPQALAVHGLLLALRGDFDASRPVLDRVALLCRDTPTFLAQMVLTHARIMSAISLSDWPALRRALDDAAEPGYRHPYRPDEWLMLNLLASWHLGRIYEFRSGVLAWSAQPGADESAYRWAFVSILAEHEGRYAEATRAVDRALGLLSLDNDPLGRAWVRVVAGIHYSLFGAHGRPDPRRALVVYEDASAELTELGAGGLARRYDEAVAAATTEVVRGSQGEDPAARLTDQQRIVADAVGQGYTSGEIAGLLHLSKRTVDYHVANIMRRLGVSTRREIARVLGIRP</sequence>
<dbReference type="Gene3D" id="1.25.40.10">
    <property type="entry name" value="Tetratricopeptide repeat domain"/>
    <property type="match status" value="1"/>
</dbReference>
<dbReference type="RefSeq" id="WP_210006175.1">
    <property type="nucleotide sequence ID" value="NZ_BSEO01000009.1"/>
</dbReference>
<dbReference type="InterPro" id="IPR000792">
    <property type="entry name" value="Tscrpt_reg_LuxR_C"/>
</dbReference>
<comment type="caution">
    <text evidence="3">The sequence shown here is derived from an EMBL/GenBank/DDBJ whole genome shotgun (WGS) entry which is preliminary data.</text>
</comment>
<accession>A0A9W6M2W7</accession>
<dbReference type="SMART" id="SM00421">
    <property type="entry name" value="HTH_LUXR"/>
    <property type="match status" value="1"/>
</dbReference>
<dbReference type="PRINTS" id="PR00038">
    <property type="entry name" value="HTHLUXR"/>
</dbReference>
<feature type="domain" description="HTH luxR-type" evidence="2">
    <location>
        <begin position="505"/>
        <end position="570"/>
    </location>
</feature>
<proteinExistence type="predicted"/>